<dbReference type="Proteomes" id="UP000248198">
    <property type="component" value="Unassembled WGS sequence"/>
</dbReference>
<evidence type="ECO:0000256" key="2">
    <source>
        <dbReference type="ARBA" id="ARBA00008424"/>
    </source>
</evidence>
<sequence length="59" mass="6483">MSKFAKLKEVVATAETDAEKFYKAGNGAAGTRLRKALQEIKTLAQEIRTEVTEKKNAAK</sequence>
<dbReference type="AlphaFoldDB" id="A0A318UM94"/>
<dbReference type="GO" id="GO:0030527">
    <property type="term" value="F:structural constituent of chromatin"/>
    <property type="evidence" value="ECO:0007669"/>
    <property type="project" value="InterPro"/>
</dbReference>
<protein>
    <recommendedName>
        <fullName evidence="5">Histone H1-like protein Hc1</fullName>
    </recommendedName>
</protein>
<dbReference type="RefSeq" id="WP_110826661.1">
    <property type="nucleotide sequence ID" value="NZ_QKLU01000001.1"/>
</dbReference>
<evidence type="ECO:0000313" key="3">
    <source>
        <dbReference type="EMBL" id="PYF76537.1"/>
    </source>
</evidence>
<evidence type="ECO:0000313" key="4">
    <source>
        <dbReference type="Proteomes" id="UP000248198"/>
    </source>
</evidence>
<name>A0A318UM94_9SPHI</name>
<proteinExistence type="inferred from homology"/>
<comment type="similarity">
    <text evidence="2">Belongs to the histone H1/H5 family. HCT subfamily.</text>
</comment>
<comment type="caution">
    <text evidence="3">The sequence shown here is derived from an EMBL/GenBank/DDBJ whole genome shotgun (WGS) entry which is preliminary data.</text>
</comment>
<evidence type="ECO:0000256" key="1">
    <source>
        <dbReference type="ARBA" id="ARBA00002333"/>
    </source>
</evidence>
<keyword evidence="4" id="KW-1185">Reference proteome</keyword>
<dbReference type="OrthoDB" id="9808717at2"/>
<dbReference type="EMBL" id="QKLU01000001">
    <property type="protein sequence ID" value="PYF76537.1"/>
    <property type="molecule type" value="Genomic_DNA"/>
</dbReference>
<dbReference type="GO" id="GO:0003677">
    <property type="term" value="F:DNA binding"/>
    <property type="evidence" value="ECO:0007669"/>
    <property type="project" value="InterPro"/>
</dbReference>
<organism evidence="3 4">
    <name type="scientific">Pedobacter nutrimenti</name>
    <dbReference type="NCBI Taxonomy" id="1241337"/>
    <lineage>
        <taxon>Bacteria</taxon>
        <taxon>Pseudomonadati</taxon>
        <taxon>Bacteroidota</taxon>
        <taxon>Sphingobacteriia</taxon>
        <taxon>Sphingobacteriales</taxon>
        <taxon>Sphingobacteriaceae</taxon>
        <taxon>Pedobacter</taxon>
    </lineage>
</organism>
<reference evidence="3 4" key="1">
    <citation type="submission" date="2018-06" db="EMBL/GenBank/DDBJ databases">
        <title>Genomic Encyclopedia of Archaeal and Bacterial Type Strains, Phase II (KMG-II): from individual species to whole genera.</title>
        <authorList>
            <person name="Goeker M."/>
        </authorList>
    </citation>
    <scope>NUCLEOTIDE SEQUENCE [LARGE SCALE GENOMIC DNA]</scope>
    <source>
        <strain evidence="3 4">DSM 27372</strain>
    </source>
</reference>
<dbReference type="InterPro" id="IPR010886">
    <property type="entry name" value="Hc1"/>
</dbReference>
<dbReference type="Pfam" id="PF07432">
    <property type="entry name" value="Hc1"/>
    <property type="match status" value="1"/>
</dbReference>
<accession>A0A318UM94</accession>
<gene>
    <name evidence="3" type="ORF">B0O44_1018</name>
</gene>
<comment type="function">
    <text evidence="1">Might have a role analogous to that of eukaryotic histone proteins.</text>
</comment>
<evidence type="ECO:0008006" key="5">
    <source>
        <dbReference type="Google" id="ProtNLM"/>
    </source>
</evidence>